<feature type="transmembrane region" description="Helical" evidence="1">
    <location>
        <begin position="38"/>
        <end position="64"/>
    </location>
</feature>
<accession>A0A1W0WIZ5</accession>
<feature type="transmembrane region" description="Helical" evidence="1">
    <location>
        <begin position="126"/>
        <end position="149"/>
    </location>
</feature>
<comment type="caution">
    <text evidence="2">The sequence shown here is derived from an EMBL/GenBank/DDBJ whole genome shotgun (WGS) entry which is preliminary data.</text>
</comment>
<dbReference type="AlphaFoldDB" id="A0A1W0WIZ5"/>
<name>A0A1W0WIZ5_HYPEX</name>
<feature type="transmembrane region" description="Helical" evidence="1">
    <location>
        <begin position="7"/>
        <end position="26"/>
    </location>
</feature>
<evidence type="ECO:0000256" key="1">
    <source>
        <dbReference type="SAM" id="Phobius"/>
    </source>
</evidence>
<organism evidence="2 3">
    <name type="scientific">Hypsibius exemplaris</name>
    <name type="common">Freshwater tardigrade</name>
    <dbReference type="NCBI Taxonomy" id="2072580"/>
    <lineage>
        <taxon>Eukaryota</taxon>
        <taxon>Metazoa</taxon>
        <taxon>Ecdysozoa</taxon>
        <taxon>Tardigrada</taxon>
        <taxon>Eutardigrada</taxon>
        <taxon>Parachela</taxon>
        <taxon>Hypsibioidea</taxon>
        <taxon>Hypsibiidae</taxon>
        <taxon>Hypsibius</taxon>
    </lineage>
</organism>
<keyword evidence="1" id="KW-1133">Transmembrane helix</keyword>
<evidence type="ECO:0000313" key="3">
    <source>
        <dbReference type="Proteomes" id="UP000192578"/>
    </source>
</evidence>
<evidence type="ECO:0000313" key="2">
    <source>
        <dbReference type="EMBL" id="OQV15166.1"/>
    </source>
</evidence>
<evidence type="ECO:0008006" key="4">
    <source>
        <dbReference type="Google" id="ProtNLM"/>
    </source>
</evidence>
<keyword evidence="1" id="KW-0812">Transmembrane</keyword>
<keyword evidence="1" id="KW-0472">Membrane</keyword>
<proteinExistence type="predicted"/>
<feature type="transmembrane region" description="Helical" evidence="1">
    <location>
        <begin position="71"/>
        <end position="94"/>
    </location>
</feature>
<gene>
    <name evidence="2" type="ORF">BV898_10681</name>
</gene>
<dbReference type="EMBL" id="MTYJ01000093">
    <property type="protein sequence ID" value="OQV15166.1"/>
    <property type="molecule type" value="Genomic_DNA"/>
</dbReference>
<protein>
    <recommendedName>
        <fullName evidence="4">MARVEL domain-containing protein</fullName>
    </recommendedName>
</protein>
<dbReference type="Proteomes" id="UP000192578">
    <property type="component" value="Unassembled WGS sequence"/>
</dbReference>
<keyword evidence="3" id="KW-1185">Reference proteome</keyword>
<sequence>MEICVCKLISVWNLLGGLCAISWGGFQLSGTYSDDPEIGMGIAFVLFGVGVFTAGLLLLICIAYKYKDGLLSGWITLAVLKLLLETAMVIYVAVSYSRIQQALTSFSLEDGQASQILLDDAKRVCIAFILGFSLDIVITVLSLRAVALYRTAAKALPSSLTNAKRSGQTTPLDILDAAALADTIKEKGGLPPPYSL</sequence>
<reference evidence="3" key="1">
    <citation type="submission" date="2017-01" db="EMBL/GenBank/DDBJ databases">
        <title>Comparative genomics of anhydrobiosis in the tardigrade Hypsibius dujardini.</title>
        <authorList>
            <person name="Yoshida Y."/>
            <person name="Koutsovoulos G."/>
            <person name="Laetsch D."/>
            <person name="Stevens L."/>
            <person name="Kumar S."/>
            <person name="Horikawa D."/>
            <person name="Ishino K."/>
            <person name="Komine S."/>
            <person name="Tomita M."/>
            <person name="Blaxter M."/>
            <person name="Arakawa K."/>
        </authorList>
    </citation>
    <scope>NUCLEOTIDE SEQUENCE [LARGE SCALE GENOMIC DNA]</scope>
    <source>
        <strain evidence="3">Z151</strain>
    </source>
</reference>